<evidence type="ECO:0000313" key="5">
    <source>
        <dbReference type="EMBL" id="MBO8416816.1"/>
    </source>
</evidence>
<accession>A0A9D9DBX3</accession>
<reference evidence="5" key="2">
    <citation type="journal article" date="2021" name="PeerJ">
        <title>Extensive microbial diversity within the chicken gut microbiome revealed by metagenomics and culture.</title>
        <authorList>
            <person name="Gilroy R."/>
            <person name="Ravi A."/>
            <person name="Getino M."/>
            <person name="Pursley I."/>
            <person name="Horton D.L."/>
            <person name="Alikhan N.F."/>
            <person name="Baker D."/>
            <person name="Gharbi K."/>
            <person name="Hall N."/>
            <person name="Watson M."/>
            <person name="Adriaenssens E.M."/>
            <person name="Foster-Nyarko E."/>
            <person name="Jarju S."/>
            <person name="Secka A."/>
            <person name="Antonio M."/>
            <person name="Oren A."/>
            <person name="Chaudhuri R.R."/>
            <person name="La Ragione R."/>
            <person name="Hildebrand F."/>
            <person name="Pallen M.J."/>
        </authorList>
    </citation>
    <scope>NUCLEOTIDE SEQUENCE</scope>
    <source>
        <strain evidence="5">17213</strain>
    </source>
</reference>
<feature type="active site" description="Tele-AMP-histidine intermediate" evidence="1">
    <location>
        <position position="101"/>
    </location>
</feature>
<dbReference type="PROSITE" id="PS51084">
    <property type="entry name" value="HIT_2"/>
    <property type="match status" value="1"/>
</dbReference>
<protein>
    <submittedName>
        <fullName evidence="5">Histidine triad nucleotide-binding protein</fullName>
    </submittedName>
</protein>
<dbReference type="Gene3D" id="3.30.428.10">
    <property type="entry name" value="HIT-like"/>
    <property type="match status" value="1"/>
</dbReference>
<dbReference type="PANTHER" id="PTHR23089">
    <property type="entry name" value="HISTIDINE TRIAD HIT PROTEIN"/>
    <property type="match status" value="1"/>
</dbReference>
<dbReference type="GO" id="GO:0003824">
    <property type="term" value="F:catalytic activity"/>
    <property type="evidence" value="ECO:0007669"/>
    <property type="project" value="InterPro"/>
</dbReference>
<dbReference type="PRINTS" id="PR00332">
    <property type="entry name" value="HISTRIAD"/>
</dbReference>
<organism evidence="5 6">
    <name type="scientific">Candidatus Avisuccinivibrio stercorigallinarum</name>
    <dbReference type="NCBI Taxonomy" id="2840704"/>
    <lineage>
        <taxon>Bacteria</taxon>
        <taxon>Pseudomonadati</taxon>
        <taxon>Pseudomonadota</taxon>
        <taxon>Gammaproteobacteria</taxon>
        <taxon>Aeromonadales</taxon>
        <taxon>Succinivibrionaceae</taxon>
        <taxon>Succinivibrionaceae incertae sedis</taxon>
        <taxon>Candidatus Avisuccinivibrio</taxon>
    </lineage>
</organism>
<sequence>MAEETLFTKIINGTIPSTLLYHDDLVSAFADINPKAEHHVLIVTNKPIAKISDVTAEDEPALGRLFTVAAKLAREYGVSESGYRLIVNCGPDGGQEVPHLHMHFLAGGKLGGLGFPSKKQD</sequence>
<proteinExistence type="predicted"/>
<dbReference type="InterPro" id="IPR001310">
    <property type="entry name" value="Histidine_triad_HIT"/>
</dbReference>
<name>A0A9D9DBX3_9GAMM</name>
<dbReference type="Proteomes" id="UP000823631">
    <property type="component" value="Unassembled WGS sequence"/>
</dbReference>
<dbReference type="AlphaFoldDB" id="A0A9D9DBX3"/>
<evidence type="ECO:0000256" key="3">
    <source>
        <dbReference type="PROSITE-ProRule" id="PRU00464"/>
    </source>
</evidence>
<evidence type="ECO:0000313" key="6">
    <source>
        <dbReference type="Proteomes" id="UP000823631"/>
    </source>
</evidence>
<evidence type="ECO:0000259" key="4">
    <source>
        <dbReference type="PROSITE" id="PS51084"/>
    </source>
</evidence>
<evidence type="ECO:0000256" key="1">
    <source>
        <dbReference type="PIRSR" id="PIRSR601310-1"/>
    </source>
</evidence>
<dbReference type="Pfam" id="PF01230">
    <property type="entry name" value="HIT"/>
    <property type="match status" value="1"/>
</dbReference>
<gene>
    <name evidence="5" type="ORF">IAB19_10590</name>
</gene>
<evidence type="ECO:0000256" key="2">
    <source>
        <dbReference type="PIRSR" id="PIRSR601310-3"/>
    </source>
</evidence>
<dbReference type="CDD" id="cd01276">
    <property type="entry name" value="PKCI_related"/>
    <property type="match status" value="1"/>
</dbReference>
<dbReference type="EMBL" id="JADINH010000212">
    <property type="protein sequence ID" value="MBO8416816.1"/>
    <property type="molecule type" value="Genomic_DNA"/>
</dbReference>
<reference evidence="5" key="1">
    <citation type="submission" date="2020-10" db="EMBL/GenBank/DDBJ databases">
        <authorList>
            <person name="Gilroy R."/>
        </authorList>
    </citation>
    <scope>NUCLEOTIDE SEQUENCE</scope>
    <source>
        <strain evidence="5">17213</strain>
    </source>
</reference>
<dbReference type="PROSITE" id="PS00892">
    <property type="entry name" value="HIT_1"/>
    <property type="match status" value="1"/>
</dbReference>
<dbReference type="InterPro" id="IPR011146">
    <property type="entry name" value="HIT-like"/>
</dbReference>
<dbReference type="SUPFAM" id="SSF54197">
    <property type="entry name" value="HIT-like"/>
    <property type="match status" value="1"/>
</dbReference>
<dbReference type="InterPro" id="IPR036265">
    <property type="entry name" value="HIT-like_sf"/>
</dbReference>
<comment type="caution">
    <text evidence="5">The sequence shown here is derived from an EMBL/GenBank/DDBJ whole genome shotgun (WGS) entry which is preliminary data.</text>
</comment>
<feature type="short sequence motif" description="Histidine triad motif" evidence="2 3">
    <location>
        <begin position="99"/>
        <end position="103"/>
    </location>
</feature>
<feature type="domain" description="HIT" evidence="4">
    <location>
        <begin position="6"/>
        <end position="115"/>
    </location>
</feature>
<dbReference type="InterPro" id="IPR019808">
    <property type="entry name" value="Histidine_triad_CS"/>
</dbReference>